<keyword evidence="3" id="KW-0805">Transcription regulation</keyword>
<comment type="similarity">
    <text evidence="8">Belongs to the WUS homeobox family.</text>
</comment>
<dbReference type="GO" id="GO:0048731">
    <property type="term" value="P:system development"/>
    <property type="evidence" value="ECO:0007669"/>
    <property type="project" value="UniProtKB-ARBA"/>
</dbReference>
<evidence type="ECO:0000259" key="12">
    <source>
        <dbReference type="PROSITE" id="PS50071"/>
    </source>
</evidence>
<evidence type="ECO:0000313" key="14">
    <source>
        <dbReference type="Proteomes" id="UP000326939"/>
    </source>
</evidence>
<reference evidence="14" key="1">
    <citation type="journal article" date="2019" name="Gigascience">
        <title>De novo genome assembly of the endangered Acer yangbiense, a plant species with extremely small populations endemic to Yunnan Province, China.</title>
        <authorList>
            <person name="Yang J."/>
            <person name="Wariss H.M."/>
            <person name="Tao L."/>
            <person name="Zhang R."/>
            <person name="Yun Q."/>
            <person name="Hollingsworth P."/>
            <person name="Dao Z."/>
            <person name="Luo G."/>
            <person name="Guo H."/>
            <person name="Ma Y."/>
            <person name="Sun W."/>
        </authorList>
    </citation>
    <scope>NUCLEOTIDE SEQUENCE [LARGE SCALE GENOMIC DNA]</scope>
    <source>
        <strain evidence="14">cv. br00</strain>
    </source>
</reference>
<dbReference type="PROSITE" id="PS50071">
    <property type="entry name" value="HOMEOBOX_2"/>
    <property type="match status" value="1"/>
</dbReference>
<dbReference type="CDD" id="cd00086">
    <property type="entry name" value="homeodomain"/>
    <property type="match status" value="1"/>
</dbReference>
<keyword evidence="4 9" id="KW-0238">DNA-binding</keyword>
<dbReference type="SMART" id="SM00389">
    <property type="entry name" value="HOX"/>
    <property type="match status" value="1"/>
</dbReference>
<gene>
    <name evidence="13" type="ORF">DKX38_005610</name>
</gene>
<keyword evidence="7 9" id="KW-0539">Nucleus</keyword>
<dbReference type="InterPro" id="IPR001356">
    <property type="entry name" value="HD"/>
</dbReference>
<accession>A0A5N5N222</accession>
<evidence type="ECO:0000256" key="3">
    <source>
        <dbReference type="ARBA" id="ARBA00023015"/>
    </source>
</evidence>
<dbReference type="PANTHER" id="PTHR47288:SF1">
    <property type="entry name" value="WUSCHEL-RELATED HOMEOBOX 9"/>
    <property type="match status" value="1"/>
</dbReference>
<feature type="compositionally biased region" description="Low complexity" evidence="11">
    <location>
        <begin position="150"/>
        <end position="159"/>
    </location>
</feature>
<keyword evidence="14" id="KW-1185">Reference proteome</keyword>
<dbReference type="InterPro" id="IPR009057">
    <property type="entry name" value="Homeodomain-like_sf"/>
</dbReference>
<evidence type="ECO:0000256" key="7">
    <source>
        <dbReference type="ARBA" id="ARBA00023242"/>
    </source>
</evidence>
<keyword evidence="5 9" id="KW-0371">Homeobox</keyword>
<dbReference type="Pfam" id="PF00046">
    <property type="entry name" value="Homeodomain"/>
    <property type="match status" value="1"/>
</dbReference>
<dbReference type="AlphaFoldDB" id="A0A5N5N222"/>
<evidence type="ECO:0000256" key="10">
    <source>
        <dbReference type="RuleBase" id="RU000682"/>
    </source>
</evidence>
<protein>
    <recommendedName>
        <fullName evidence="12">Homeobox domain-containing protein</fullName>
    </recommendedName>
</protein>
<name>A0A5N5N222_9ROSI</name>
<comment type="subcellular location">
    <subcellularLocation>
        <location evidence="1 9 10">Nucleus</location>
    </subcellularLocation>
</comment>
<evidence type="ECO:0000256" key="11">
    <source>
        <dbReference type="SAM" id="MobiDB-lite"/>
    </source>
</evidence>
<sequence length="445" mass="49194">MASSNRHWTSKFKSKPCNLHDHQWHHDINPSSIMSTGCHRTPCTSVPECDERSPEPKPRWNPKPEQIRILEAIFNSGLVNPPRDEIRKIRVQLQEYGQVGDANVFYWFQNRKSRSKHKMRNLQNSEQHSSNQQQITPPTTKPVTTNLAAPSSSSSSSEKSSPRESKRTLSLSSPSFMDASNLSTSSVNKTYFRAHDESVPEPFFFHSQHTGGGGGGAFAQGFCFSELPNVVHLQDHTVGRCSNLLLSEMNSSASKKVNHEEKNLTMQPQLFYTPASPVTDSNGLAPLTPPTHTSTVASQYTIHQIQGVGASGCTARSTVFINDVSFEVTVGPFNVREAFGDDALLIHSSGKCSVQHEILECEPVTLHAQTERSASRGFYFLYKSVEAEDMGTSSCGFRACSNSLLRVLNFSCHLVASSLTSCQLARYHMISIESLGALLGRDSRE</sequence>
<evidence type="ECO:0000256" key="6">
    <source>
        <dbReference type="ARBA" id="ARBA00023163"/>
    </source>
</evidence>
<keyword evidence="2" id="KW-0217">Developmental protein</keyword>
<feature type="compositionally biased region" description="Polar residues" evidence="11">
    <location>
        <begin position="135"/>
        <end position="149"/>
    </location>
</feature>
<evidence type="ECO:0000256" key="9">
    <source>
        <dbReference type="PROSITE-ProRule" id="PRU00108"/>
    </source>
</evidence>
<keyword evidence="6" id="KW-0804">Transcription</keyword>
<evidence type="ECO:0000313" key="13">
    <source>
        <dbReference type="EMBL" id="KAB5560653.1"/>
    </source>
</evidence>
<evidence type="ECO:0000256" key="4">
    <source>
        <dbReference type="ARBA" id="ARBA00023125"/>
    </source>
</evidence>
<dbReference type="EMBL" id="VDCV01000004">
    <property type="protein sequence ID" value="KAB5560653.1"/>
    <property type="molecule type" value="Genomic_DNA"/>
</dbReference>
<dbReference type="InterPro" id="IPR044557">
    <property type="entry name" value="WOX8/9-like"/>
</dbReference>
<comment type="caution">
    <text evidence="13">The sequence shown here is derived from an EMBL/GenBank/DDBJ whole genome shotgun (WGS) entry which is preliminary data.</text>
</comment>
<evidence type="ECO:0000256" key="8">
    <source>
        <dbReference type="ARBA" id="ARBA00024040"/>
    </source>
</evidence>
<feature type="compositionally biased region" description="Low complexity" evidence="11">
    <location>
        <begin position="121"/>
        <end position="134"/>
    </location>
</feature>
<dbReference type="GO" id="GO:0003700">
    <property type="term" value="F:DNA-binding transcription factor activity"/>
    <property type="evidence" value="ECO:0007669"/>
    <property type="project" value="InterPro"/>
</dbReference>
<evidence type="ECO:0000256" key="5">
    <source>
        <dbReference type="ARBA" id="ARBA00023155"/>
    </source>
</evidence>
<evidence type="ECO:0000256" key="1">
    <source>
        <dbReference type="ARBA" id="ARBA00004123"/>
    </source>
</evidence>
<feature type="DNA-binding region" description="Homeobox" evidence="9">
    <location>
        <begin position="55"/>
        <end position="119"/>
    </location>
</feature>
<dbReference type="GO" id="GO:0005634">
    <property type="term" value="C:nucleus"/>
    <property type="evidence" value="ECO:0007669"/>
    <property type="project" value="UniProtKB-SubCell"/>
</dbReference>
<dbReference type="SUPFAM" id="SSF46689">
    <property type="entry name" value="Homeodomain-like"/>
    <property type="match status" value="1"/>
</dbReference>
<feature type="region of interest" description="Disordered" evidence="11">
    <location>
        <begin position="116"/>
        <end position="175"/>
    </location>
</feature>
<feature type="domain" description="Homeobox" evidence="12">
    <location>
        <begin position="53"/>
        <end position="118"/>
    </location>
</feature>
<dbReference type="PANTHER" id="PTHR47288">
    <property type="entry name" value="WUSCHEL-RELATED HOMEOBOX 9"/>
    <property type="match status" value="1"/>
</dbReference>
<dbReference type="FunFam" id="1.10.10.60:FF:000118">
    <property type="entry name" value="WUSCHEL-related homeobox 11"/>
    <property type="match status" value="1"/>
</dbReference>
<dbReference type="Proteomes" id="UP000326939">
    <property type="component" value="Chromosome 4"/>
</dbReference>
<organism evidence="13 14">
    <name type="scientific">Salix brachista</name>
    <dbReference type="NCBI Taxonomy" id="2182728"/>
    <lineage>
        <taxon>Eukaryota</taxon>
        <taxon>Viridiplantae</taxon>
        <taxon>Streptophyta</taxon>
        <taxon>Embryophyta</taxon>
        <taxon>Tracheophyta</taxon>
        <taxon>Spermatophyta</taxon>
        <taxon>Magnoliopsida</taxon>
        <taxon>eudicotyledons</taxon>
        <taxon>Gunneridae</taxon>
        <taxon>Pentapetalae</taxon>
        <taxon>rosids</taxon>
        <taxon>fabids</taxon>
        <taxon>Malpighiales</taxon>
        <taxon>Salicaceae</taxon>
        <taxon>Saliceae</taxon>
        <taxon>Salix</taxon>
    </lineage>
</organism>
<evidence type="ECO:0000256" key="2">
    <source>
        <dbReference type="ARBA" id="ARBA00022473"/>
    </source>
</evidence>
<dbReference type="GO" id="GO:0050793">
    <property type="term" value="P:regulation of developmental process"/>
    <property type="evidence" value="ECO:0007669"/>
    <property type="project" value="InterPro"/>
</dbReference>
<dbReference type="Gene3D" id="1.10.10.60">
    <property type="entry name" value="Homeodomain-like"/>
    <property type="match status" value="1"/>
</dbReference>
<dbReference type="GO" id="GO:0003677">
    <property type="term" value="F:DNA binding"/>
    <property type="evidence" value="ECO:0007669"/>
    <property type="project" value="UniProtKB-UniRule"/>
</dbReference>
<proteinExistence type="inferred from homology"/>